<reference evidence="8 9" key="1">
    <citation type="submission" date="2018-06" db="EMBL/GenBank/DDBJ databases">
        <title>Fusarium incarnatum-equiseti species complex species 28.</title>
        <authorList>
            <person name="Gardiner D.M."/>
        </authorList>
    </citation>
    <scope>NUCLEOTIDE SEQUENCE [LARGE SCALE GENOMIC DNA]</scope>
    <source>
        <strain evidence="8 9">FIESC_28</strain>
    </source>
</reference>
<evidence type="ECO:0000256" key="4">
    <source>
        <dbReference type="ARBA" id="ARBA00022807"/>
    </source>
</evidence>
<name>A0A366RPR7_9HYPO</name>
<feature type="region of interest" description="Disordered" evidence="6">
    <location>
        <begin position="470"/>
        <end position="496"/>
    </location>
</feature>
<dbReference type="GO" id="GO:0006508">
    <property type="term" value="P:proteolysis"/>
    <property type="evidence" value="ECO:0007669"/>
    <property type="project" value="UniProtKB-KW"/>
</dbReference>
<keyword evidence="5" id="KW-0175">Coiled coil</keyword>
<comment type="caution">
    <text evidence="8">The sequence shown here is derived from an EMBL/GenBank/DDBJ whole genome shotgun (WGS) entry which is preliminary data.</text>
</comment>
<dbReference type="Proteomes" id="UP000253153">
    <property type="component" value="Unassembled WGS sequence"/>
</dbReference>
<feature type="compositionally biased region" description="Basic residues" evidence="6">
    <location>
        <begin position="391"/>
        <end position="412"/>
    </location>
</feature>
<dbReference type="EMBL" id="QKXC01000125">
    <property type="protein sequence ID" value="RBR18466.1"/>
    <property type="molecule type" value="Genomic_DNA"/>
</dbReference>
<dbReference type="AlphaFoldDB" id="A0A366RPR7"/>
<comment type="similarity">
    <text evidence="1">Belongs to the peptidase C48 family.</text>
</comment>
<keyword evidence="2" id="KW-0645">Protease</keyword>
<dbReference type="GO" id="GO:0005634">
    <property type="term" value="C:nucleus"/>
    <property type="evidence" value="ECO:0007669"/>
    <property type="project" value="TreeGrafter"/>
</dbReference>
<keyword evidence="4" id="KW-0788">Thiol protease</keyword>
<dbReference type="PANTHER" id="PTHR12606:SF141">
    <property type="entry name" value="GH15225P-RELATED"/>
    <property type="match status" value="1"/>
</dbReference>
<feature type="region of interest" description="Disordered" evidence="6">
    <location>
        <begin position="391"/>
        <end position="456"/>
    </location>
</feature>
<evidence type="ECO:0000256" key="1">
    <source>
        <dbReference type="ARBA" id="ARBA00005234"/>
    </source>
</evidence>
<evidence type="ECO:0000256" key="3">
    <source>
        <dbReference type="ARBA" id="ARBA00022801"/>
    </source>
</evidence>
<evidence type="ECO:0000259" key="7">
    <source>
        <dbReference type="PROSITE" id="PS50600"/>
    </source>
</evidence>
<dbReference type="PANTHER" id="PTHR12606">
    <property type="entry name" value="SENTRIN/SUMO-SPECIFIC PROTEASE"/>
    <property type="match status" value="1"/>
</dbReference>
<evidence type="ECO:0000313" key="8">
    <source>
        <dbReference type="EMBL" id="RBR18466.1"/>
    </source>
</evidence>
<accession>A0A366RPR7</accession>
<dbReference type="GeneID" id="41995489"/>
<feature type="coiled-coil region" evidence="5">
    <location>
        <begin position="527"/>
        <end position="555"/>
    </location>
</feature>
<keyword evidence="3" id="KW-0378">Hydrolase</keyword>
<feature type="domain" description="Ubiquitin-like protease family profile" evidence="7">
    <location>
        <begin position="605"/>
        <end position="777"/>
    </location>
</feature>
<evidence type="ECO:0000313" key="9">
    <source>
        <dbReference type="Proteomes" id="UP000253153"/>
    </source>
</evidence>
<protein>
    <recommendedName>
        <fullName evidence="7">Ubiquitin-like protease family profile domain-containing protein</fullName>
    </recommendedName>
</protein>
<organism evidence="8 9">
    <name type="scientific">Fusarium coffeatum</name>
    <dbReference type="NCBI Taxonomy" id="231269"/>
    <lineage>
        <taxon>Eukaryota</taxon>
        <taxon>Fungi</taxon>
        <taxon>Dikarya</taxon>
        <taxon>Ascomycota</taxon>
        <taxon>Pezizomycotina</taxon>
        <taxon>Sordariomycetes</taxon>
        <taxon>Hypocreomycetidae</taxon>
        <taxon>Hypocreales</taxon>
        <taxon>Nectriaceae</taxon>
        <taxon>Fusarium</taxon>
        <taxon>Fusarium incarnatum-equiseti species complex</taxon>
    </lineage>
</organism>
<sequence length="817" mass="92030">MLGIASSAKSVTRMITSIYTAVTGLGEALGRIIRPQSYQVAEVRSYLSGIQVSNKRIKTRPNHDDTVSRNADAADNNGLCWIDRDGLMALIESYNSFSKSLAKVWDCLERETREEANKDLAPLISELIDSDDRSTLHDGQARDFTEVFGLRLRRMFQFLDRIYQIRTIVRIRDSNEFVPPVLEYGLSHDFAGNLESIQRFISDPTLPTVCKSILQKHGEHDCEVPWAFLDRIALDITAILRSLPAPSYVDSQEYRDRLQNMFSSVRPTSLNTKLSLPGSFPEFDEPKELIEQQPAQNKATPPLINGASRDLDLSSSSSWVASYQSGCFKTNLPGADLAQTSTNLSTFADYRRTYEKGDAHHGVRNKYITDFEAKVPLDTDQVGSVRSILRSRRKHLSRATPKRLGTTRRPKAVRFTEDTVSPRPRTHTGLDLPRSINYNRPKQHSASTTQDQQPRWTRQLFNIPIVPVQEPPRDSIFASSNRKSSSHRRDEAGDGYDPSIRIKELLALPSLQLPLSDDSRVGIELQIEQAARKAAEEARLIAEAAKREADEKARRELEARLARSGGLRMPNQDFVTPVSSEWHQKAMSTLRATPATPLAKSAEGVDLRRHDFAKVVSASEWLNDEIVNASLLWLDRAINSAAGIKDVKRNTRKCFTLGSFFFKRLQDQGVQSTQRTLRRYGVEKRNFLDIDTILLPICEHSHWTLLVIRPSKRTIAHMDSINAGGNSAYTNRAMAWIKDVLEDKFVQDEWKVILHDAPLQNNGHDCGVHTITNAMCISLGLSPIDSYTASDMPTQRIRIACILLNGGFTGDFDLRVY</sequence>
<dbReference type="SUPFAM" id="SSF54001">
    <property type="entry name" value="Cysteine proteinases"/>
    <property type="match status" value="1"/>
</dbReference>
<dbReference type="PROSITE" id="PS50600">
    <property type="entry name" value="ULP_PROTEASE"/>
    <property type="match status" value="1"/>
</dbReference>
<dbReference type="GO" id="GO:0016929">
    <property type="term" value="F:deSUMOylase activity"/>
    <property type="evidence" value="ECO:0007669"/>
    <property type="project" value="TreeGrafter"/>
</dbReference>
<evidence type="ECO:0000256" key="2">
    <source>
        <dbReference type="ARBA" id="ARBA00022670"/>
    </source>
</evidence>
<dbReference type="InterPro" id="IPR038765">
    <property type="entry name" value="Papain-like_cys_pep_sf"/>
</dbReference>
<gene>
    <name evidence="8" type="ORF">FIESC28_06048</name>
</gene>
<evidence type="ECO:0000256" key="5">
    <source>
        <dbReference type="SAM" id="Coils"/>
    </source>
</evidence>
<keyword evidence="9" id="KW-1185">Reference proteome</keyword>
<dbReference type="RefSeq" id="XP_031015742.1">
    <property type="nucleotide sequence ID" value="XM_031160193.1"/>
</dbReference>
<evidence type="ECO:0000256" key="6">
    <source>
        <dbReference type="SAM" id="MobiDB-lite"/>
    </source>
</evidence>
<dbReference type="Pfam" id="PF02902">
    <property type="entry name" value="Peptidase_C48"/>
    <property type="match status" value="1"/>
</dbReference>
<feature type="compositionally biased region" description="Polar residues" evidence="6">
    <location>
        <begin position="436"/>
        <end position="456"/>
    </location>
</feature>
<proteinExistence type="inferred from homology"/>
<dbReference type="Gene3D" id="3.40.395.10">
    <property type="entry name" value="Adenoviral Proteinase, Chain A"/>
    <property type="match status" value="1"/>
</dbReference>
<dbReference type="OrthoDB" id="1939479at2759"/>
<dbReference type="GO" id="GO:0016926">
    <property type="term" value="P:protein desumoylation"/>
    <property type="evidence" value="ECO:0007669"/>
    <property type="project" value="TreeGrafter"/>
</dbReference>
<dbReference type="InterPro" id="IPR003653">
    <property type="entry name" value="Peptidase_C48_C"/>
</dbReference>